<evidence type="ECO:0000256" key="5">
    <source>
        <dbReference type="ARBA" id="ARBA00023136"/>
    </source>
</evidence>
<dbReference type="GO" id="GO:0022857">
    <property type="term" value="F:transmembrane transporter activity"/>
    <property type="evidence" value="ECO:0007669"/>
    <property type="project" value="UniProtKB-UniRule"/>
</dbReference>
<dbReference type="AlphaFoldDB" id="A0A371E5Z9"/>
<dbReference type="PANTHER" id="PTHR12385">
    <property type="entry name" value="CHOLINE TRANSPORTER-LIKE (SLC FAMILY 44)"/>
    <property type="match status" value="1"/>
</dbReference>
<keyword evidence="5" id="KW-0472">Membrane</keyword>
<evidence type="ECO:0000256" key="7">
    <source>
        <dbReference type="RuleBase" id="RU368066"/>
    </source>
</evidence>
<evidence type="ECO:0000256" key="4">
    <source>
        <dbReference type="ARBA" id="ARBA00022989"/>
    </source>
</evidence>
<comment type="similarity">
    <text evidence="2 7">Belongs to the CTL (choline transporter-like) family.</text>
</comment>
<dbReference type="STRING" id="157652.A0A371E5Z9"/>
<proteinExistence type="inferred from homology"/>
<dbReference type="EMBL" id="QJKJ01016129">
    <property type="protein sequence ID" value="RDX61461.1"/>
    <property type="molecule type" value="Genomic_DNA"/>
</dbReference>
<comment type="subcellular location">
    <subcellularLocation>
        <location evidence="7">Cell membrane</location>
        <topology evidence="7">Multi-pass membrane protein</topology>
    </subcellularLocation>
    <subcellularLocation>
        <location evidence="1">Membrane</location>
        <topology evidence="1">Multi-pass membrane protein</topology>
    </subcellularLocation>
</comment>
<dbReference type="Proteomes" id="UP000257109">
    <property type="component" value="Unassembled WGS sequence"/>
</dbReference>
<comment type="caution">
    <text evidence="8">The sequence shown here is derived from an EMBL/GenBank/DDBJ whole genome shotgun (WGS) entry which is preliminary data.</text>
</comment>
<dbReference type="OrthoDB" id="10616748at2759"/>
<sequence length="136" mass="15149">RNSISLFLFLHEEAYALQSLVRGCWLSDCIICRVNSPIHRKLKVSSHGHDSCLGKAAYQSSQCYLSCIEWTIKSVNRNAYIMAKVSSIATDLITNNILKIGRLKVSGDVILLLGKLCVSLSSALSAFLMLDTHKYR</sequence>
<evidence type="ECO:0000256" key="6">
    <source>
        <dbReference type="ARBA" id="ARBA00023180"/>
    </source>
</evidence>
<dbReference type="Pfam" id="PF04515">
    <property type="entry name" value="Choline_transpo"/>
    <property type="match status" value="1"/>
</dbReference>
<feature type="non-terminal residue" evidence="8">
    <location>
        <position position="136"/>
    </location>
</feature>
<evidence type="ECO:0000256" key="2">
    <source>
        <dbReference type="ARBA" id="ARBA00007168"/>
    </source>
</evidence>
<evidence type="ECO:0000313" key="8">
    <source>
        <dbReference type="EMBL" id="RDX61461.1"/>
    </source>
</evidence>
<feature type="non-terminal residue" evidence="8">
    <location>
        <position position="1"/>
    </location>
</feature>
<evidence type="ECO:0000313" key="9">
    <source>
        <dbReference type="Proteomes" id="UP000257109"/>
    </source>
</evidence>
<dbReference type="PANTHER" id="PTHR12385:SF14">
    <property type="entry name" value="CHOLINE TRANSPORTER-LIKE 2"/>
    <property type="match status" value="1"/>
</dbReference>
<accession>A0A371E5Z9</accession>
<dbReference type="GO" id="GO:0005886">
    <property type="term" value="C:plasma membrane"/>
    <property type="evidence" value="ECO:0007669"/>
    <property type="project" value="UniProtKB-SubCell"/>
</dbReference>
<dbReference type="InterPro" id="IPR007603">
    <property type="entry name" value="Choline_transptr-like"/>
</dbReference>
<reference evidence="8" key="1">
    <citation type="submission" date="2018-05" db="EMBL/GenBank/DDBJ databases">
        <title>Draft genome of Mucuna pruriens seed.</title>
        <authorList>
            <person name="Nnadi N.E."/>
            <person name="Vos R."/>
            <person name="Hasami M.H."/>
            <person name="Devisetty U.K."/>
            <person name="Aguiy J.C."/>
        </authorList>
    </citation>
    <scope>NUCLEOTIDE SEQUENCE [LARGE SCALE GENOMIC DNA]</scope>
    <source>
        <strain evidence="8">JCA_2017</strain>
    </source>
</reference>
<keyword evidence="4" id="KW-1133">Transmembrane helix</keyword>
<evidence type="ECO:0000256" key="3">
    <source>
        <dbReference type="ARBA" id="ARBA00022692"/>
    </source>
</evidence>
<keyword evidence="3" id="KW-0812">Transmembrane</keyword>
<evidence type="ECO:0000256" key="1">
    <source>
        <dbReference type="ARBA" id="ARBA00004141"/>
    </source>
</evidence>
<gene>
    <name evidence="8" type="primary">CHER1</name>
    <name evidence="8" type="ORF">CR513_60306</name>
</gene>
<comment type="function">
    <text evidence="7">Choline transporter.</text>
</comment>
<organism evidence="8 9">
    <name type="scientific">Mucuna pruriens</name>
    <name type="common">Velvet bean</name>
    <name type="synonym">Dolichos pruriens</name>
    <dbReference type="NCBI Taxonomy" id="157652"/>
    <lineage>
        <taxon>Eukaryota</taxon>
        <taxon>Viridiplantae</taxon>
        <taxon>Streptophyta</taxon>
        <taxon>Embryophyta</taxon>
        <taxon>Tracheophyta</taxon>
        <taxon>Spermatophyta</taxon>
        <taxon>Magnoliopsida</taxon>
        <taxon>eudicotyledons</taxon>
        <taxon>Gunneridae</taxon>
        <taxon>Pentapetalae</taxon>
        <taxon>rosids</taxon>
        <taxon>fabids</taxon>
        <taxon>Fabales</taxon>
        <taxon>Fabaceae</taxon>
        <taxon>Papilionoideae</taxon>
        <taxon>50 kb inversion clade</taxon>
        <taxon>NPAAA clade</taxon>
        <taxon>indigoferoid/millettioid clade</taxon>
        <taxon>Phaseoleae</taxon>
        <taxon>Mucuna</taxon>
    </lineage>
</organism>
<name>A0A371E5Z9_MUCPR</name>
<keyword evidence="6" id="KW-0325">Glycoprotein</keyword>
<keyword evidence="9" id="KW-1185">Reference proteome</keyword>
<protein>
    <recommendedName>
        <fullName evidence="7">Choline transporter-like protein</fullName>
    </recommendedName>
</protein>